<sequence>MVDPHQYRSLPILQPVARPSRSEDLCPTSSTSRRSPRRKGRAWPGSVAAPPHSWRSTMHLRWQPPSIAVRNEERAFEFWTYVASSAPTQEMRSAAERMAREVLGHVATLRRERRHAFHVLRCSEATVGRSIAFLEERLAGGLDERVSAVKAADMAEVIALEHQARARAVAPGRVFLGWRRGSRANLSTVCLSCSASRRDYDKTGKEDPECR</sequence>
<comment type="caution">
    <text evidence="2">The sequence shown here is derived from an EMBL/GenBank/DDBJ whole genome shotgun (WGS) entry which is preliminary data.</text>
</comment>
<accession>A0A7W6WIT8</accession>
<gene>
    <name evidence="2" type="ORF">GGE12_007042</name>
</gene>
<dbReference type="EMBL" id="JACIGM010000025">
    <property type="protein sequence ID" value="MBB4279229.1"/>
    <property type="molecule type" value="Genomic_DNA"/>
</dbReference>
<reference evidence="2 3" key="1">
    <citation type="submission" date="2020-08" db="EMBL/GenBank/DDBJ databases">
        <title>Genomic Encyclopedia of Type Strains, Phase IV (KMG-V): Genome sequencing to study the core and pangenomes of soil and plant-associated prokaryotes.</title>
        <authorList>
            <person name="Whitman W."/>
        </authorList>
    </citation>
    <scope>NUCLEOTIDE SEQUENCE [LARGE SCALE GENOMIC DNA]</scope>
    <source>
        <strain evidence="2 3">SEMIA 402</strain>
    </source>
</reference>
<name>A0A7W6WIT8_9HYPH</name>
<evidence type="ECO:0000313" key="3">
    <source>
        <dbReference type="Proteomes" id="UP000533641"/>
    </source>
</evidence>
<dbReference type="InterPro" id="IPR009078">
    <property type="entry name" value="Ferritin-like_SF"/>
</dbReference>
<protein>
    <submittedName>
        <fullName evidence="2">Uncharacterized protein</fullName>
    </submittedName>
</protein>
<dbReference type="Gene3D" id="1.20.1260.10">
    <property type="match status" value="1"/>
</dbReference>
<dbReference type="InterPro" id="IPR012347">
    <property type="entry name" value="Ferritin-like"/>
</dbReference>
<feature type="region of interest" description="Disordered" evidence="1">
    <location>
        <begin position="1"/>
        <end position="51"/>
    </location>
</feature>
<dbReference type="AlphaFoldDB" id="A0A7W6WIT8"/>
<organism evidence="2 3">
    <name type="scientific">Rhizobium mongolense</name>
    <dbReference type="NCBI Taxonomy" id="57676"/>
    <lineage>
        <taxon>Bacteria</taxon>
        <taxon>Pseudomonadati</taxon>
        <taxon>Pseudomonadota</taxon>
        <taxon>Alphaproteobacteria</taxon>
        <taxon>Hyphomicrobiales</taxon>
        <taxon>Rhizobiaceae</taxon>
        <taxon>Rhizobium/Agrobacterium group</taxon>
        <taxon>Rhizobium</taxon>
    </lineage>
</organism>
<evidence type="ECO:0000256" key="1">
    <source>
        <dbReference type="SAM" id="MobiDB-lite"/>
    </source>
</evidence>
<proteinExistence type="predicted"/>
<evidence type="ECO:0000313" key="2">
    <source>
        <dbReference type="EMBL" id="MBB4279229.1"/>
    </source>
</evidence>
<dbReference type="SUPFAM" id="SSF47240">
    <property type="entry name" value="Ferritin-like"/>
    <property type="match status" value="1"/>
</dbReference>
<dbReference type="Proteomes" id="UP000533641">
    <property type="component" value="Unassembled WGS sequence"/>
</dbReference>